<name>A0A0F7SS03_PHARH</name>
<dbReference type="PANTHER" id="PTHR37849">
    <property type="entry name" value="YALI0E11605P"/>
    <property type="match status" value="1"/>
</dbReference>
<dbReference type="PANTHER" id="PTHR37849:SF1">
    <property type="entry name" value="YALI0E11605P"/>
    <property type="match status" value="1"/>
</dbReference>
<proteinExistence type="predicted"/>
<accession>A0A0F7SS03</accession>
<evidence type="ECO:0000313" key="1">
    <source>
        <dbReference type="EMBL" id="CED83280.1"/>
    </source>
</evidence>
<sequence length="176" mass="19253">MNLSSRPVYSLLRSSAQSGRAFSTSAAARSQPSVPLATPVPSPPTVGSIQLKKPIGAFRGAAFGFLLATSIASGFASWKIFEEYKQVTSLLQESVRELNVSVALMADHVKRIQDVERSIESVKQDSSSKADLSKLRAEFKKVFDGLRLEFLDAKTHLWGIEQDLGSLTKKNTIRLL</sequence>
<protein>
    <submittedName>
        <fullName evidence="1">Uncharacterized protein</fullName>
    </submittedName>
</protein>
<reference evidence="1" key="1">
    <citation type="submission" date="2014-08" db="EMBL/GenBank/DDBJ databases">
        <authorList>
            <person name="Sharma Rahul"/>
            <person name="Thines Marco"/>
        </authorList>
    </citation>
    <scope>NUCLEOTIDE SEQUENCE</scope>
</reference>
<organism evidence="1">
    <name type="scientific">Phaffia rhodozyma</name>
    <name type="common">Yeast</name>
    <name type="synonym">Xanthophyllomyces dendrorhous</name>
    <dbReference type="NCBI Taxonomy" id="264483"/>
    <lineage>
        <taxon>Eukaryota</taxon>
        <taxon>Fungi</taxon>
        <taxon>Dikarya</taxon>
        <taxon>Basidiomycota</taxon>
        <taxon>Agaricomycotina</taxon>
        <taxon>Tremellomycetes</taxon>
        <taxon>Cystofilobasidiales</taxon>
        <taxon>Mrakiaceae</taxon>
        <taxon>Phaffia</taxon>
    </lineage>
</organism>
<dbReference type="EMBL" id="LN483142">
    <property type="protein sequence ID" value="CED83280.1"/>
    <property type="molecule type" value="Genomic_DNA"/>
</dbReference>
<dbReference type="AlphaFoldDB" id="A0A0F7SS03"/>